<dbReference type="SUPFAM" id="SSF55729">
    <property type="entry name" value="Acyl-CoA N-acyltransferases (Nat)"/>
    <property type="match status" value="1"/>
</dbReference>
<gene>
    <name evidence="2" type="ORF">BDV98DRAFT_545088</name>
</gene>
<dbReference type="EMBL" id="ML178820">
    <property type="protein sequence ID" value="TFL03237.1"/>
    <property type="molecule type" value="Genomic_DNA"/>
</dbReference>
<organism evidence="2 3">
    <name type="scientific">Pterulicium gracile</name>
    <dbReference type="NCBI Taxonomy" id="1884261"/>
    <lineage>
        <taxon>Eukaryota</taxon>
        <taxon>Fungi</taxon>
        <taxon>Dikarya</taxon>
        <taxon>Basidiomycota</taxon>
        <taxon>Agaricomycotina</taxon>
        <taxon>Agaricomycetes</taxon>
        <taxon>Agaricomycetidae</taxon>
        <taxon>Agaricales</taxon>
        <taxon>Pleurotineae</taxon>
        <taxon>Pterulaceae</taxon>
        <taxon>Pterulicium</taxon>
    </lineage>
</organism>
<accession>A0A5C3QNQ6</accession>
<dbReference type="AlphaFoldDB" id="A0A5C3QNQ6"/>
<evidence type="ECO:0000313" key="3">
    <source>
        <dbReference type="Proteomes" id="UP000305067"/>
    </source>
</evidence>
<protein>
    <recommendedName>
        <fullName evidence="1">N-acetyltransferase domain-containing protein</fullName>
    </recommendedName>
</protein>
<evidence type="ECO:0000259" key="1">
    <source>
        <dbReference type="Pfam" id="PF13302"/>
    </source>
</evidence>
<sequence>MPYSSSSGLITVSYPSKPHLYAPLLFNTTTHEPYLPLPAPHAHIIITPPRDADAAVMATHLNDIEIAQWLSGPPYPYTLTDGENWVHRVARPAVEKALNEMEEGFRRNGVGEIEDELPSDAELVERFISGCVVDSVREVRADGTDVFIGNAGFRHCNTMELCEGATEDDKERLEAENDARPLGDPGILWTYGNYLAPTHHRQGITTVVLRILINHWAVPKMNVRRMLCTAFKGNEGSIRVMQKNGFRFRELRKNATCLRGEWRDLNVMEWEHAESRDGEGM</sequence>
<feature type="domain" description="N-acetyltransferase" evidence="1">
    <location>
        <begin position="44"/>
        <end position="247"/>
    </location>
</feature>
<dbReference type="Pfam" id="PF13302">
    <property type="entry name" value="Acetyltransf_3"/>
    <property type="match status" value="1"/>
</dbReference>
<dbReference type="PANTHER" id="PTHR43328:SF1">
    <property type="entry name" value="N-ACETYLTRANSFERASE DOMAIN-CONTAINING PROTEIN"/>
    <property type="match status" value="1"/>
</dbReference>
<dbReference type="Gene3D" id="3.40.630.30">
    <property type="match status" value="1"/>
</dbReference>
<reference evidence="2 3" key="1">
    <citation type="journal article" date="2019" name="Nat. Ecol. Evol.">
        <title>Megaphylogeny resolves global patterns of mushroom evolution.</title>
        <authorList>
            <person name="Varga T."/>
            <person name="Krizsan K."/>
            <person name="Foldi C."/>
            <person name="Dima B."/>
            <person name="Sanchez-Garcia M."/>
            <person name="Sanchez-Ramirez S."/>
            <person name="Szollosi G.J."/>
            <person name="Szarkandi J.G."/>
            <person name="Papp V."/>
            <person name="Albert L."/>
            <person name="Andreopoulos W."/>
            <person name="Angelini C."/>
            <person name="Antonin V."/>
            <person name="Barry K.W."/>
            <person name="Bougher N.L."/>
            <person name="Buchanan P."/>
            <person name="Buyck B."/>
            <person name="Bense V."/>
            <person name="Catcheside P."/>
            <person name="Chovatia M."/>
            <person name="Cooper J."/>
            <person name="Damon W."/>
            <person name="Desjardin D."/>
            <person name="Finy P."/>
            <person name="Geml J."/>
            <person name="Haridas S."/>
            <person name="Hughes K."/>
            <person name="Justo A."/>
            <person name="Karasinski D."/>
            <person name="Kautmanova I."/>
            <person name="Kiss B."/>
            <person name="Kocsube S."/>
            <person name="Kotiranta H."/>
            <person name="LaButti K.M."/>
            <person name="Lechner B.E."/>
            <person name="Liimatainen K."/>
            <person name="Lipzen A."/>
            <person name="Lukacs Z."/>
            <person name="Mihaltcheva S."/>
            <person name="Morgado L.N."/>
            <person name="Niskanen T."/>
            <person name="Noordeloos M.E."/>
            <person name="Ohm R.A."/>
            <person name="Ortiz-Santana B."/>
            <person name="Ovrebo C."/>
            <person name="Racz N."/>
            <person name="Riley R."/>
            <person name="Savchenko A."/>
            <person name="Shiryaev A."/>
            <person name="Soop K."/>
            <person name="Spirin V."/>
            <person name="Szebenyi C."/>
            <person name="Tomsovsky M."/>
            <person name="Tulloss R.E."/>
            <person name="Uehling J."/>
            <person name="Grigoriev I.V."/>
            <person name="Vagvolgyi C."/>
            <person name="Papp T."/>
            <person name="Martin F.M."/>
            <person name="Miettinen O."/>
            <person name="Hibbett D.S."/>
            <person name="Nagy L.G."/>
        </authorList>
    </citation>
    <scope>NUCLEOTIDE SEQUENCE [LARGE SCALE GENOMIC DNA]</scope>
    <source>
        <strain evidence="2 3">CBS 309.79</strain>
    </source>
</reference>
<dbReference type="OrthoDB" id="630895at2759"/>
<evidence type="ECO:0000313" key="2">
    <source>
        <dbReference type="EMBL" id="TFL03237.1"/>
    </source>
</evidence>
<dbReference type="Proteomes" id="UP000305067">
    <property type="component" value="Unassembled WGS sequence"/>
</dbReference>
<proteinExistence type="predicted"/>
<dbReference type="PANTHER" id="PTHR43328">
    <property type="entry name" value="ACETYLTRANSFERASE-RELATED"/>
    <property type="match status" value="1"/>
</dbReference>
<dbReference type="STRING" id="1884261.A0A5C3QNQ6"/>
<dbReference type="GO" id="GO:0016747">
    <property type="term" value="F:acyltransferase activity, transferring groups other than amino-acyl groups"/>
    <property type="evidence" value="ECO:0007669"/>
    <property type="project" value="InterPro"/>
</dbReference>
<dbReference type="InterPro" id="IPR000182">
    <property type="entry name" value="GNAT_dom"/>
</dbReference>
<dbReference type="InterPro" id="IPR016181">
    <property type="entry name" value="Acyl_CoA_acyltransferase"/>
</dbReference>
<name>A0A5C3QNQ6_9AGAR</name>
<keyword evidence="3" id="KW-1185">Reference proteome</keyword>